<dbReference type="Pfam" id="PF02204">
    <property type="entry name" value="VPS9"/>
    <property type="match status" value="1"/>
</dbReference>
<dbReference type="Gene3D" id="3.30.1520.10">
    <property type="entry name" value="Phox-like domain"/>
    <property type="match status" value="1"/>
</dbReference>
<dbReference type="SMART" id="SM00248">
    <property type="entry name" value="ANK"/>
    <property type="match status" value="7"/>
</dbReference>
<dbReference type="GO" id="GO:0035091">
    <property type="term" value="F:phosphatidylinositol binding"/>
    <property type="evidence" value="ECO:0007669"/>
    <property type="project" value="InterPro"/>
</dbReference>
<dbReference type="SUPFAM" id="SSF48403">
    <property type="entry name" value="Ankyrin repeat"/>
    <property type="match status" value="1"/>
</dbReference>
<dbReference type="PROSITE" id="PS51205">
    <property type="entry name" value="VPS9"/>
    <property type="match status" value="1"/>
</dbReference>
<evidence type="ECO:0000259" key="3">
    <source>
        <dbReference type="PROSITE" id="PS51205"/>
    </source>
</evidence>
<evidence type="ECO:0000313" key="4">
    <source>
        <dbReference type="EMBL" id="KAK4516021.1"/>
    </source>
</evidence>
<dbReference type="InterPro" id="IPR002110">
    <property type="entry name" value="Ankyrin_rpt"/>
</dbReference>
<dbReference type="RefSeq" id="XP_064682687.1">
    <property type="nucleotide sequence ID" value="XM_064830185.1"/>
</dbReference>
<sequence>MLESILNDAQLSSKAVFSIVLLPPITGNLAFSSSSSAHTAFLQSHVIHVPWGLLLFSSANARLKLQKKKNYVQHDENAQLMIAMNDTIYEAYGGNIYCDHSKRKVKITHAELLYTLPGNPTCTHLLLYIDQPVIDLATTVDGKLVGMQQQQERSLDHLGFKEMIQKLVPTNNNSDTVVHKIDLLILKFCDTSVCCDTLSSLRECMENILYEGYDLLESLDLNTIANVSLDLSIDNLCGAYESYFMDLTYDVAFFKITQLLLPQDKALTSALEDMEYLDFSQIALPATIIDPRRRVHSAIENFERIGAFRTPAEKLDCLLKTVSELTQDSDSDSLIPLLLITLIRSKVPHLTANLVYMKDYTFERNIKFGKYGYALSTFEGVLEYILDAHPSLSKVSKQNQAFWSCIKTGDLDQFRQDMIDHEDAADVHDIEGNNALMIACFHGQTQMAAELLTRQHIQTIRNDQHKTPLIAAVQSRSMDTICLLLDHSQTLDCVDLSGNTAALYASSTNNLDILQAVVQRGHHGQLLDQINQTTGDTALHMAAKNGGSMAFISYIMQHMSSPKMTRKKNYKGETFFHVCRNLEYVKHAIKQHSSNVNVIVNQVDHLGRSPLMTWAAHGRLDLVEAIIPYARDYSRVDNEGRTVLHLIAMHLGRHLTFGNDSLGYIIKRMRHVVNVRDWSHGNTALHIAAETTTLASAHSIANAIAFIKALVNYGAVINTVNLRDEHPVNICRIPELTACLDELHLKRETFYSSIMKHNSLYQYTWAVTRPLIQQHTKDHTSEVSYFIKSGQIGKPDTMRIVSRKLQDFTFLRKELLYEMPELFLPTFSQLTDPSTMDLRPPPLAWIDATLTKLQSFMDWLQYHPLLKHHDLVMSFVRSSCDLQKSVIRDNSFSRRKLMLEKIKDIPLTTTSMVSSKDEEYFLTYAQEIMMPLKELYLNVVLKGRQLQHIGLELQRNMMLVAQDTLAAASCLEASDMFTSNTLAVETMRVCANVTFENNCTSPWLELLQASEMAYAMVDGILLSLQRPFHLIKQRCALRESIELQKEMLRKSKTWHHLFSPKEKKKRMEESKEKVIQNMNDLNHIDGQIHEAHRLISDELAHFQNIHPAKMIKTLKRFARSSLEMERQKLNALQHDLEKWEEKPLPPIP</sequence>
<name>A0AAN7I0Q2_9FUNG</name>
<comment type="caution">
    <text evidence="4">The sequence shown here is derived from an EMBL/GenBank/DDBJ whole genome shotgun (WGS) entry which is preliminary data.</text>
</comment>
<keyword evidence="2" id="KW-0040">ANK repeat</keyword>
<protein>
    <recommendedName>
        <fullName evidence="3">VPS9 domain-containing protein</fullName>
    </recommendedName>
</protein>
<dbReference type="Pfam" id="PF12796">
    <property type="entry name" value="Ank_2"/>
    <property type="match status" value="1"/>
</dbReference>
<feature type="domain" description="VPS9" evidence="3">
    <location>
        <begin position="261"/>
        <end position="394"/>
    </location>
</feature>
<dbReference type="SMART" id="SM00167">
    <property type="entry name" value="VPS9"/>
    <property type="match status" value="1"/>
</dbReference>
<dbReference type="InterPro" id="IPR003123">
    <property type="entry name" value="VPS9"/>
</dbReference>
<dbReference type="PANTHER" id="PTHR24170:SF1">
    <property type="entry name" value="DOMAIN PROTEIN, PUTATIVE (AFU_ORTHOLOGUE AFUA_1G09870)-RELATED"/>
    <property type="match status" value="1"/>
</dbReference>
<dbReference type="InterPro" id="IPR037191">
    <property type="entry name" value="VPS9_dom_sf"/>
</dbReference>
<reference evidence="4 5" key="1">
    <citation type="submission" date="2022-11" db="EMBL/GenBank/DDBJ databases">
        <title>Mucor velutinosus strain NIH1002 WGS.</title>
        <authorList>
            <person name="Subramanian P."/>
            <person name="Mullikin J.C."/>
            <person name="Segre J.A."/>
            <person name="Zelazny A.M."/>
        </authorList>
    </citation>
    <scope>NUCLEOTIDE SEQUENCE [LARGE SCALE GENOMIC DNA]</scope>
    <source>
        <strain evidence="4 5">NIH1002</strain>
    </source>
</reference>
<dbReference type="EMBL" id="JASEJX010000014">
    <property type="protein sequence ID" value="KAK4516021.1"/>
    <property type="molecule type" value="Genomic_DNA"/>
</dbReference>
<keyword evidence="5" id="KW-1185">Reference proteome</keyword>
<evidence type="ECO:0000256" key="1">
    <source>
        <dbReference type="ARBA" id="ARBA00007428"/>
    </source>
</evidence>
<dbReference type="InterPro" id="IPR051248">
    <property type="entry name" value="UPF0507/Ank_repeat_27"/>
</dbReference>
<proteinExistence type="inferred from homology"/>
<dbReference type="Proteomes" id="UP001304243">
    <property type="component" value="Unassembled WGS sequence"/>
</dbReference>
<dbReference type="InterPro" id="IPR036871">
    <property type="entry name" value="PX_dom_sf"/>
</dbReference>
<dbReference type="InterPro" id="IPR036770">
    <property type="entry name" value="Ankyrin_rpt-contain_sf"/>
</dbReference>
<comment type="similarity">
    <text evidence="1">Belongs to the UPF0507 family.</text>
</comment>
<dbReference type="GeneID" id="89954668"/>
<dbReference type="SUPFAM" id="SSF64268">
    <property type="entry name" value="PX domain"/>
    <property type="match status" value="1"/>
</dbReference>
<dbReference type="Gene3D" id="1.20.1050.80">
    <property type="entry name" value="VPS9 domain"/>
    <property type="match status" value="1"/>
</dbReference>
<dbReference type="AlphaFoldDB" id="A0AAN7I0Q2"/>
<dbReference type="SUPFAM" id="SSF109993">
    <property type="entry name" value="VPS9 domain"/>
    <property type="match status" value="1"/>
</dbReference>
<evidence type="ECO:0000313" key="5">
    <source>
        <dbReference type="Proteomes" id="UP001304243"/>
    </source>
</evidence>
<evidence type="ECO:0000256" key="2">
    <source>
        <dbReference type="PROSITE-ProRule" id="PRU00023"/>
    </source>
</evidence>
<dbReference type="PROSITE" id="PS50088">
    <property type="entry name" value="ANK_REPEAT"/>
    <property type="match status" value="1"/>
</dbReference>
<accession>A0AAN7I0Q2</accession>
<dbReference type="Gene3D" id="1.25.40.20">
    <property type="entry name" value="Ankyrin repeat-containing domain"/>
    <property type="match status" value="2"/>
</dbReference>
<feature type="repeat" description="ANK" evidence="2">
    <location>
        <begin position="680"/>
        <end position="722"/>
    </location>
</feature>
<gene>
    <name evidence="4" type="ORF">ATC70_010982</name>
</gene>
<organism evidence="4 5">
    <name type="scientific">Mucor velutinosus</name>
    <dbReference type="NCBI Taxonomy" id="708070"/>
    <lineage>
        <taxon>Eukaryota</taxon>
        <taxon>Fungi</taxon>
        <taxon>Fungi incertae sedis</taxon>
        <taxon>Mucoromycota</taxon>
        <taxon>Mucoromycotina</taxon>
        <taxon>Mucoromycetes</taxon>
        <taxon>Mucorales</taxon>
        <taxon>Mucorineae</taxon>
        <taxon>Mucoraceae</taxon>
        <taxon>Mucor</taxon>
    </lineage>
</organism>
<dbReference type="PANTHER" id="PTHR24170">
    <property type="entry name" value="ANKYRIN REPEAT DOMAIN-CONTAINING PROTEIN 27"/>
    <property type="match status" value="1"/>
</dbReference>